<dbReference type="PATRIC" id="fig|1391654.3.peg.472"/>
<proteinExistence type="predicted"/>
<reference evidence="2 3" key="1">
    <citation type="submission" date="2015-08" db="EMBL/GenBank/DDBJ databases">
        <authorList>
            <person name="Babu N.S."/>
            <person name="Beckwith C.J."/>
            <person name="Beseler K.G."/>
            <person name="Brison A."/>
            <person name="Carone J.V."/>
            <person name="Caskin T.P."/>
            <person name="Diamond M."/>
            <person name="Durham M.E."/>
            <person name="Foxe J.M."/>
            <person name="Go M."/>
            <person name="Henderson B.A."/>
            <person name="Jones I.B."/>
            <person name="McGettigan J.A."/>
            <person name="Micheletti S.J."/>
            <person name="Nasrallah M.E."/>
            <person name="Ortiz D."/>
            <person name="Piller C.R."/>
            <person name="Privatt S.R."/>
            <person name="Schneider S.L."/>
            <person name="Sharp S."/>
            <person name="Smith T.C."/>
            <person name="Stanton J.D."/>
            <person name="Ullery H.E."/>
            <person name="Wilson R.J."/>
            <person name="Serrano M.G."/>
            <person name="Buck G."/>
            <person name="Lee V."/>
            <person name="Wang Y."/>
            <person name="Carvalho R."/>
            <person name="Voegtly L."/>
            <person name="Shi R."/>
            <person name="Duckworth R."/>
            <person name="Johnson A."/>
            <person name="Loviza R."/>
            <person name="Walstead R."/>
            <person name="Shah Z."/>
            <person name="Kiflezghi M."/>
            <person name="Wade K."/>
            <person name="Ball S.L."/>
            <person name="Bradley K.W."/>
            <person name="Asai D.J."/>
            <person name="Bowman C.A."/>
            <person name="Russell D.A."/>
            <person name="Pope W.H."/>
            <person name="Jacobs-Sera D."/>
            <person name="Hendrix R.W."/>
            <person name="Hatfull G.F."/>
        </authorList>
    </citation>
    <scope>NUCLEOTIDE SEQUENCE [LARGE SCALE GENOMIC DNA]</scope>
    <source>
        <strain evidence="2 3">DSM 27648</strain>
    </source>
</reference>
<accession>A0A0K1PK79</accession>
<feature type="region of interest" description="Disordered" evidence="1">
    <location>
        <begin position="13"/>
        <end position="45"/>
    </location>
</feature>
<feature type="compositionally biased region" description="Low complexity" evidence="1">
    <location>
        <begin position="13"/>
        <end position="33"/>
    </location>
</feature>
<evidence type="ECO:0000256" key="1">
    <source>
        <dbReference type="SAM" id="MobiDB-lite"/>
    </source>
</evidence>
<evidence type="ECO:0008006" key="4">
    <source>
        <dbReference type="Google" id="ProtNLM"/>
    </source>
</evidence>
<dbReference type="STRING" id="1391654.AKJ09_00460"/>
<keyword evidence="3" id="KW-1185">Reference proteome</keyword>
<dbReference type="Proteomes" id="UP000064967">
    <property type="component" value="Chromosome"/>
</dbReference>
<dbReference type="AlphaFoldDB" id="A0A0K1PK79"/>
<gene>
    <name evidence="2" type="ORF">AKJ09_00460</name>
</gene>
<protein>
    <recommendedName>
        <fullName evidence="4">Type IV fimbrial biogenesis protein PilY1</fullName>
    </recommendedName>
</protein>
<sequence>MLLAIASTNFWTGCSSSDSSGTGDSLDGGTDAGPTDASSAEVDAEGGVPTCNASFCRTSLPDLSGVAINASWAVSESDVWVGGSGGFVAHFDGTSWTRVKSGTRASIFGITAGADGTVWGANGGYTLLKLNRAANGAPENVRLGNNAIFDGISASGSELFMAGALIPEAGDTVHANMWRFGAHPDGGVPSVVPISPPCPGRNDPGERCTKLHGVWAESAQRQWFVGEAGKVYLTDSSPRPDGEPIRFIEMNSSSLRTLKAIWGFGSNDVWAVGIQGVIRHWTGGDPKVDAWHVVPSPVTRDLLALWGSRPDDIWAVGDQGVVIHWDGSSWTEREIPYAEDRRPRFYTVTAAGDDVWIGGVNAFLRSNRATGTK</sequence>
<dbReference type="KEGG" id="llu:AKJ09_00460"/>
<evidence type="ECO:0000313" key="2">
    <source>
        <dbReference type="EMBL" id="AKU93796.1"/>
    </source>
</evidence>
<dbReference type="EMBL" id="CP012333">
    <property type="protein sequence ID" value="AKU93796.1"/>
    <property type="molecule type" value="Genomic_DNA"/>
</dbReference>
<organism evidence="2 3">
    <name type="scientific">Labilithrix luteola</name>
    <dbReference type="NCBI Taxonomy" id="1391654"/>
    <lineage>
        <taxon>Bacteria</taxon>
        <taxon>Pseudomonadati</taxon>
        <taxon>Myxococcota</taxon>
        <taxon>Polyangia</taxon>
        <taxon>Polyangiales</taxon>
        <taxon>Labilitrichaceae</taxon>
        <taxon>Labilithrix</taxon>
    </lineage>
</organism>
<evidence type="ECO:0000313" key="3">
    <source>
        <dbReference type="Proteomes" id="UP000064967"/>
    </source>
</evidence>
<name>A0A0K1PK79_9BACT</name>